<name>A0A4R0XM76_9MOLU</name>
<keyword evidence="2" id="KW-1185">Reference proteome</keyword>
<reference evidence="1 2" key="1">
    <citation type="submission" date="2018-02" db="EMBL/GenBank/DDBJ databases">
        <title>Mycoplasma marinum and Mycoplasma todarodis sp. nov., moderately halophilic and psychrotolerant mycoplasmas isolated from cephalopods.</title>
        <authorList>
            <person name="Viver T."/>
        </authorList>
    </citation>
    <scope>NUCLEOTIDE SEQUENCE [LARGE SCALE GENOMIC DNA]</scope>
    <source>
        <strain evidence="1 2">5H</strain>
    </source>
</reference>
<proteinExistence type="predicted"/>
<evidence type="ECO:0008006" key="3">
    <source>
        <dbReference type="Google" id="ProtNLM"/>
    </source>
</evidence>
<comment type="caution">
    <text evidence="1">The sequence shown here is derived from an EMBL/GenBank/DDBJ whole genome shotgun (WGS) entry which is preliminary data.</text>
</comment>
<evidence type="ECO:0000313" key="2">
    <source>
        <dbReference type="Proteomes" id="UP000291072"/>
    </source>
</evidence>
<protein>
    <recommendedName>
        <fullName evidence="3">Lipoprotein</fullName>
    </recommendedName>
</protein>
<dbReference type="PROSITE" id="PS51257">
    <property type="entry name" value="PROKAR_LIPOPROTEIN"/>
    <property type="match status" value="1"/>
</dbReference>
<dbReference type="EMBL" id="PSZP01000003">
    <property type="protein sequence ID" value="TCG11810.1"/>
    <property type="molecule type" value="Genomic_DNA"/>
</dbReference>
<sequence length="406" mass="44428">MNKKTKKISLGVVTALTTVAVPVATVISCGKKDEAKKDEAKKVEKHASEKITAKVNFDQVLKEAKVKSTDQNIKNGLVKKGHFDKNHNLMVDGTGSTTYFDTKSTKYVDPLNAVIAGTVEELLKSIAKDVPSMKPILEKLQKNDGIYKIAKDIMHGALDVEIFEKTMVGKMSINKMLTGGKDGLMMVMPTIQKTPDQFILTILDSVWKETKADLEKTGITVGEIGTLLKEIDGKKMSISMTVDGKEYTLLKETKVELNSPIAQLIKGMFSPNSKLLLSNKIESLQTMIHTMLPKLLKLPKKPLGEIIMGAVGKLMSGQSGTPAPTTSSKNLYTAAPKKDLMEVLEIITNSIARIALKKTTPIEASEKVTVADIEGLMDQLPIPKEIKEFVKPIVSIFTKVAELYQA</sequence>
<dbReference type="Proteomes" id="UP000291072">
    <property type="component" value="Unassembled WGS sequence"/>
</dbReference>
<dbReference type="AlphaFoldDB" id="A0A4R0XM76"/>
<accession>A0A4R0XM76</accession>
<gene>
    <name evidence="1" type="ORF">C4B25_00635</name>
</gene>
<dbReference type="RefSeq" id="WP_131613131.1">
    <property type="nucleotide sequence ID" value="NZ_PSZP01000003.1"/>
</dbReference>
<evidence type="ECO:0000313" key="1">
    <source>
        <dbReference type="EMBL" id="TCG11810.1"/>
    </source>
</evidence>
<organism evidence="1 2">
    <name type="scientific">Mycoplasma todarodis</name>
    <dbReference type="NCBI Taxonomy" id="1937191"/>
    <lineage>
        <taxon>Bacteria</taxon>
        <taxon>Bacillati</taxon>
        <taxon>Mycoplasmatota</taxon>
        <taxon>Mollicutes</taxon>
        <taxon>Mycoplasmataceae</taxon>
        <taxon>Mycoplasma</taxon>
    </lineage>
</organism>